<dbReference type="EMBL" id="JBEUSY010000368">
    <property type="protein sequence ID" value="KAL1236462.1"/>
    <property type="molecule type" value="Genomic_DNA"/>
</dbReference>
<evidence type="ECO:0000313" key="2">
    <source>
        <dbReference type="Proteomes" id="UP001558632"/>
    </source>
</evidence>
<keyword evidence="2" id="KW-1185">Reference proteome</keyword>
<dbReference type="Proteomes" id="UP001558632">
    <property type="component" value="Unassembled WGS sequence"/>
</dbReference>
<name>A0ABR3KEL4_TRISP</name>
<accession>A0ABR3KEL4</accession>
<proteinExistence type="predicted"/>
<sequence length="68" mass="7947">MTSPFIYYNDVPDAEVNTRPSLKKVLSGETALKPPFSQNRTLRHKQIPRFPFKYSANLNDQNMKYTIK</sequence>
<organism evidence="1 2">
    <name type="scientific">Trichinella spiralis</name>
    <name type="common">Trichina worm</name>
    <dbReference type="NCBI Taxonomy" id="6334"/>
    <lineage>
        <taxon>Eukaryota</taxon>
        <taxon>Metazoa</taxon>
        <taxon>Ecdysozoa</taxon>
        <taxon>Nematoda</taxon>
        <taxon>Enoplea</taxon>
        <taxon>Dorylaimia</taxon>
        <taxon>Trichinellida</taxon>
        <taxon>Trichinellidae</taxon>
        <taxon>Trichinella</taxon>
    </lineage>
</organism>
<evidence type="ECO:0000313" key="1">
    <source>
        <dbReference type="EMBL" id="KAL1236462.1"/>
    </source>
</evidence>
<protein>
    <submittedName>
        <fullName evidence="1">Alpha-fetoprotein</fullName>
    </submittedName>
</protein>
<reference evidence="1 2" key="1">
    <citation type="submission" date="2024-07" db="EMBL/GenBank/DDBJ databases">
        <title>Enhanced genomic and transcriptomic resources for Trichinella pseudospiralis and T. spiralis underpin the discovery of pronounced molecular differences between stages and species.</title>
        <authorList>
            <person name="Pasi K.K."/>
            <person name="La Rosa G."/>
            <person name="Gomez-Morales M.A."/>
            <person name="Tosini F."/>
            <person name="Sumanam S."/>
            <person name="Young N.D."/>
            <person name="Chang B.C."/>
            <person name="Robin G.B."/>
        </authorList>
    </citation>
    <scope>NUCLEOTIDE SEQUENCE [LARGE SCALE GENOMIC DNA]</scope>
    <source>
        <strain evidence="1">ISS534</strain>
    </source>
</reference>
<comment type="caution">
    <text evidence="1">The sequence shown here is derived from an EMBL/GenBank/DDBJ whole genome shotgun (WGS) entry which is preliminary data.</text>
</comment>
<gene>
    <name evidence="1" type="ORF">TSPI_09294</name>
</gene>